<comment type="pathway">
    <text evidence="1 11">Purine metabolism; IMP biosynthesis via de novo pathway; 5-amino-1-(5-phospho-D-ribosyl)imidazole-4-carboxamide from 5-amino-1-(5-phospho-D-ribosyl)imidazole-4-carboxylate: step 1/2.</text>
</comment>
<keyword evidence="8 11" id="KW-0067">ATP-binding</keyword>
<dbReference type="InterPro" id="IPR033934">
    <property type="entry name" value="SAICAR_synt_PurC"/>
</dbReference>
<dbReference type="Proteomes" id="UP000241434">
    <property type="component" value="Unassembled WGS sequence"/>
</dbReference>
<evidence type="ECO:0000313" key="13">
    <source>
        <dbReference type="EMBL" id="PSJ31758.1"/>
    </source>
</evidence>
<evidence type="ECO:0000256" key="4">
    <source>
        <dbReference type="ARBA" id="ARBA00016460"/>
    </source>
</evidence>
<evidence type="ECO:0000256" key="3">
    <source>
        <dbReference type="ARBA" id="ARBA00012217"/>
    </source>
</evidence>
<dbReference type="InterPro" id="IPR018236">
    <property type="entry name" value="SAICAR_synthetase_CS"/>
</dbReference>
<dbReference type="EC" id="6.3.2.6" evidence="3 11"/>
<evidence type="ECO:0000259" key="12">
    <source>
        <dbReference type="Pfam" id="PF01259"/>
    </source>
</evidence>
<evidence type="ECO:0000256" key="2">
    <source>
        <dbReference type="ARBA" id="ARBA00010190"/>
    </source>
</evidence>
<evidence type="ECO:0000256" key="1">
    <source>
        <dbReference type="ARBA" id="ARBA00004672"/>
    </source>
</evidence>
<dbReference type="InterPro" id="IPR028923">
    <property type="entry name" value="SAICAR_synt/ADE2_N"/>
</dbReference>
<comment type="caution">
    <text evidence="13">The sequence shown here is derived from an EMBL/GenBank/DDBJ whole genome shotgun (WGS) entry which is preliminary data.</text>
</comment>
<reference evidence="13" key="1">
    <citation type="thesis" date="2015" institute="Rutgers" country="The State University of New Jersey, 14 College Farm Rd., New Brunswick, NJ, USA">
        <title>Ammonia toxicity in bacteria and its implications for treatment of and resource recovery from highly nitrogenous organic wastes.</title>
        <authorList>
            <person name="Luther A.K."/>
        </authorList>
    </citation>
    <scope>NUCLEOTIDE SEQUENCE</scope>
    <source>
        <strain evidence="13">RT-10B</strain>
    </source>
</reference>
<dbReference type="SUPFAM" id="SSF56104">
    <property type="entry name" value="SAICAR synthase-like"/>
    <property type="match status" value="1"/>
</dbReference>
<dbReference type="GO" id="GO:0009236">
    <property type="term" value="P:cobalamin biosynthetic process"/>
    <property type="evidence" value="ECO:0007669"/>
    <property type="project" value="InterPro"/>
</dbReference>
<evidence type="ECO:0000256" key="11">
    <source>
        <dbReference type="HAMAP-Rule" id="MF_00137"/>
    </source>
</evidence>
<organism evidence="13 14">
    <name type="scientific">Peptostreptococcus russellii</name>
    <dbReference type="NCBI Taxonomy" id="215200"/>
    <lineage>
        <taxon>Bacteria</taxon>
        <taxon>Bacillati</taxon>
        <taxon>Bacillota</taxon>
        <taxon>Clostridia</taxon>
        <taxon>Peptostreptococcales</taxon>
        <taxon>Peptostreptococcaceae</taxon>
        <taxon>Peptostreptococcus</taxon>
    </lineage>
</organism>
<keyword evidence="6 11" id="KW-0547">Nucleotide-binding</keyword>
<dbReference type="PANTHER" id="PTHR43599:SF3">
    <property type="entry name" value="SI:DKEY-6E2.2"/>
    <property type="match status" value="1"/>
</dbReference>
<dbReference type="PANTHER" id="PTHR43599">
    <property type="entry name" value="MULTIFUNCTIONAL PROTEIN ADE2"/>
    <property type="match status" value="1"/>
</dbReference>
<dbReference type="Pfam" id="PF01259">
    <property type="entry name" value="SAICAR_synt"/>
    <property type="match status" value="1"/>
</dbReference>
<dbReference type="OrthoDB" id="9801549at2"/>
<dbReference type="FunFam" id="3.30.470.20:FF:000006">
    <property type="entry name" value="Phosphoribosylaminoimidazole-succinocarboxamide synthase"/>
    <property type="match status" value="1"/>
</dbReference>
<sequence length="234" mass="26736">MKKLEQLYEGKAKKVFKTDVEDYLIVSYKDDATAFNGLKKGTISGKGEINNLMSNQLFQYLEKNGISTHFVETIDERDTVVKSVDIVPLEVIVRNVAAGSFSKRLGVEEGLEFEQPTVEFSYKNDDLGDPLINDSFAIALKLASQDEIDKIKEMALKINDLLKAYFIEKNIKLIDFKLEFGRFHGDIILADEISPDTCRLWDKDTNQKLDKDRFRRDMGDVEGAYSEVRNRLGF</sequence>
<dbReference type="NCBIfam" id="TIGR00081">
    <property type="entry name" value="purC"/>
    <property type="match status" value="1"/>
</dbReference>
<protein>
    <recommendedName>
        <fullName evidence="4 11">Phosphoribosylaminoimidazole-succinocarboxamide synthase</fullName>
        <ecNumber evidence="3 11">6.3.2.6</ecNumber>
    </recommendedName>
    <alternativeName>
        <fullName evidence="9 11">SAICAR synthetase</fullName>
    </alternativeName>
</protein>
<evidence type="ECO:0000256" key="6">
    <source>
        <dbReference type="ARBA" id="ARBA00022741"/>
    </source>
</evidence>
<dbReference type="GO" id="GO:0004639">
    <property type="term" value="F:phosphoribosylaminoimidazolesuccinocarboxamide synthase activity"/>
    <property type="evidence" value="ECO:0007669"/>
    <property type="project" value="UniProtKB-UniRule"/>
</dbReference>
<proteinExistence type="inferred from homology"/>
<name>A0A2P7Q1B1_9FIRM</name>
<dbReference type="GO" id="GO:0006189">
    <property type="term" value="P:'de novo' IMP biosynthetic process"/>
    <property type="evidence" value="ECO:0007669"/>
    <property type="project" value="UniProtKB-UniRule"/>
</dbReference>
<gene>
    <name evidence="11" type="primary">purC</name>
    <name evidence="13" type="ORF">UF10_03805</name>
</gene>
<dbReference type="UniPathway" id="UPA00074">
    <property type="reaction ID" value="UER00131"/>
</dbReference>
<dbReference type="PROSITE" id="PS01057">
    <property type="entry name" value="SAICAR_SYNTHETASE_1"/>
    <property type="match status" value="1"/>
</dbReference>
<dbReference type="InterPro" id="IPR050089">
    <property type="entry name" value="SAICAR_synthetase"/>
</dbReference>
<feature type="domain" description="SAICAR synthetase/ADE2 N-terminal" evidence="12">
    <location>
        <begin position="6"/>
        <end position="231"/>
    </location>
</feature>
<dbReference type="HAMAP" id="MF_00137">
    <property type="entry name" value="SAICAR_synth"/>
    <property type="match status" value="1"/>
</dbReference>
<dbReference type="PROSITE" id="PS01058">
    <property type="entry name" value="SAICAR_SYNTHETASE_2"/>
    <property type="match status" value="1"/>
</dbReference>
<comment type="similarity">
    <text evidence="2 11">Belongs to the SAICAR synthetase family.</text>
</comment>
<comment type="catalytic activity">
    <reaction evidence="10 11">
        <text>5-amino-1-(5-phospho-D-ribosyl)imidazole-4-carboxylate + L-aspartate + ATP = (2S)-2-[5-amino-1-(5-phospho-beta-D-ribosyl)imidazole-4-carboxamido]succinate + ADP + phosphate + 2 H(+)</text>
        <dbReference type="Rhea" id="RHEA:22628"/>
        <dbReference type="ChEBI" id="CHEBI:15378"/>
        <dbReference type="ChEBI" id="CHEBI:29991"/>
        <dbReference type="ChEBI" id="CHEBI:30616"/>
        <dbReference type="ChEBI" id="CHEBI:43474"/>
        <dbReference type="ChEBI" id="CHEBI:58443"/>
        <dbReference type="ChEBI" id="CHEBI:77657"/>
        <dbReference type="ChEBI" id="CHEBI:456216"/>
        <dbReference type="EC" id="6.3.2.6"/>
    </reaction>
</comment>
<accession>A0A2P7Q1B1</accession>
<dbReference type="EMBL" id="JYGE01000003">
    <property type="protein sequence ID" value="PSJ31758.1"/>
    <property type="molecule type" value="Genomic_DNA"/>
</dbReference>
<evidence type="ECO:0000313" key="14">
    <source>
        <dbReference type="Proteomes" id="UP000241434"/>
    </source>
</evidence>
<keyword evidence="14" id="KW-1185">Reference proteome</keyword>
<evidence type="ECO:0000256" key="8">
    <source>
        <dbReference type="ARBA" id="ARBA00022840"/>
    </source>
</evidence>
<dbReference type="RefSeq" id="WP_106776502.1">
    <property type="nucleotide sequence ID" value="NZ_JYGE01000003.1"/>
</dbReference>
<evidence type="ECO:0000256" key="5">
    <source>
        <dbReference type="ARBA" id="ARBA00022598"/>
    </source>
</evidence>
<dbReference type="CDD" id="cd01415">
    <property type="entry name" value="SAICAR_synt_PurC"/>
    <property type="match status" value="1"/>
</dbReference>
<evidence type="ECO:0000256" key="9">
    <source>
        <dbReference type="ARBA" id="ARBA00030409"/>
    </source>
</evidence>
<dbReference type="Gene3D" id="3.30.200.20">
    <property type="entry name" value="Phosphorylase Kinase, domain 1"/>
    <property type="match status" value="1"/>
</dbReference>
<dbReference type="GO" id="GO:0005524">
    <property type="term" value="F:ATP binding"/>
    <property type="evidence" value="ECO:0007669"/>
    <property type="project" value="UniProtKB-KW"/>
</dbReference>
<dbReference type="InterPro" id="IPR001636">
    <property type="entry name" value="SAICAR_synth"/>
</dbReference>
<dbReference type="AlphaFoldDB" id="A0A2P7Q1B1"/>
<keyword evidence="7 11" id="KW-0658">Purine biosynthesis</keyword>
<evidence type="ECO:0000256" key="7">
    <source>
        <dbReference type="ARBA" id="ARBA00022755"/>
    </source>
</evidence>
<dbReference type="Gene3D" id="3.30.470.20">
    <property type="entry name" value="ATP-grasp fold, B domain"/>
    <property type="match status" value="1"/>
</dbReference>
<evidence type="ECO:0000256" key="10">
    <source>
        <dbReference type="ARBA" id="ARBA00048475"/>
    </source>
</evidence>
<keyword evidence="5 11" id="KW-0436">Ligase</keyword>